<dbReference type="Proteomes" id="UP000526125">
    <property type="component" value="Unassembled WGS sequence"/>
</dbReference>
<protein>
    <submittedName>
        <fullName evidence="1">DUF4238 domain-containing protein</fullName>
    </submittedName>
</protein>
<dbReference type="RefSeq" id="WP_175399599.1">
    <property type="nucleotide sequence ID" value="NZ_JABMCB010000206.1"/>
</dbReference>
<organism evidence="1 2">
    <name type="scientific">Paenibacillus xylanilyticus</name>
    <dbReference type="NCBI Taxonomy" id="248903"/>
    <lineage>
        <taxon>Bacteria</taxon>
        <taxon>Bacillati</taxon>
        <taxon>Bacillota</taxon>
        <taxon>Bacilli</taxon>
        <taxon>Bacillales</taxon>
        <taxon>Paenibacillaceae</taxon>
        <taxon>Paenibacillus</taxon>
    </lineage>
</organism>
<reference evidence="1 2" key="1">
    <citation type="submission" date="2020-05" db="EMBL/GenBank/DDBJ databases">
        <title>Genome Sequencing of Type Strains.</title>
        <authorList>
            <person name="Lemaire J.F."/>
            <person name="Inderbitzin P."/>
            <person name="Gregorio O.A."/>
            <person name="Collins S.B."/>
            <person name="Wespe N."/>
            <person name="Knight-Connoni V."/>
        </authorList>
    </citation>
    <scope>NUCLEOTIDE SEQUENCE [LARGE SCALE GENOMIC DNA]</scope>
    <source>
        <strain evidence="1 2">LMG 21957</strain>
    </source>
</reference>
<dbReference type="AlphaFoldDB" id="A0A7Y6C4J4"/>
<gene>
    <name evidence="1" type="ORF">HP552_33315</name>
</gene>
<dbReference type="EMBL" id="JABMCB010000206">
    <property type="protein sequence ID" value="NUU80071.1"/>
    <property type="molecule type" value="Genomic_DNA"/>
</dbReference>
<dbReference type="InterPro" id="IPR004027">
    <property type="entry name" value="SEC_C_motif"/>
</dbReference>
<dbReference type="SUPFAM" id="SSF103642">
    <property type="entry name" value="Sec-C motif"/>
    <property type="match status" value="1"/>
</dbReference>
<comment type="caution">
    <text evidence="1">The sequence shown here is derived from an EMBL/GenBank/DDBJ whole genome shotgun (WGS) entry which is preliminary data.</text>
</comment>
<dbReference type="Pfam" id="PF02810">
    <property type="entry name" value="SEC-C"/>
    <property type="match status" value="1"/>
</dbReference>
<keyword evidence="2" id="KW-1185">Reference proteome</keyword>
<dbReference type="InterPro" id="IPR025332">
    <property type="entry name" value="DUF4238"/>
</dbReference>
<dbReference type="Pfam" id="PF14022">
    <property type="entry name" value="DUF4238"/>
    <property type="match status" value="1"/>
</dbReference>
<name>A0A7Y6C4J4_9BACL</name>
<accession>A0A7Y6C4J4</accession>
<sequence>MSTVTKNQHYIPQSMLTNFANNKGRVYEVLLKNQNIYETSYRQSMSEKFTYEHPLLEGNYLENMFGKIESYFAPAMRQIITLLDSNIAPIEEVRELVEKYMSEFLVFYYRSGALLNEFAFGGFSKEDKIPLMLEKIRDSSYLKKLSETILKYYNFAIIKSENDEFLLSDQYVSTAALSIKGQYTNASNRQLGLKDILMLIPLSSKYYIVYMNGQIPNFIEPNQVNILSNEEIREINKTIINNSYIKCIGQSRKQLEESIGGFKFESPSRSVAFYNSGIKTAALNKKEVFFYEKDIEQWQFFRELRHTKNVDTKRNDPCKCQSGKKFKNCCQDKTKRNYSIVNNMYKKEHFNEIKAHPNATIEKALDEYSFLSDH</sequence>
<proteinExistence type="predicted"/>
<evidence type="ECO:0000313" key="2">
    <source>
        <dbReference type="Proteomes" id="UP000526125"/>
    </source>
</evidence>
<evidence type="ECO:0000313" key="1">
    <source>
        <dbReference type="EMBL" id="NUU80071.1"/>
    </source>
</evidence>
<dbReference type="Gene3D" id="3.10.450.50">
    <property type="match status" value="1"/>
</dbReference>